<dbReference type="GO" id="GO:0008955">
    <property type="term" value="F:peptidoglycan glycosyltransferase activity"/>
    <property type="evidence" value="ECO:0007669"/>
    <property type="project" value="UniProtKB-EC"/>
</dbReference>
<dbReference type="GO" id="GO:0009002">
    <property type="term" value="F:serine-type D-Ala-D-Ala carboxypeptidase activity"/>
    <property type="evidence" value="ECO:0007669"/>
    <property type="project" value="UniProtKB-EC"/>
</dbReference>
<dbReference type="SUPFAM" id="SSF53955">
    <property type="entry name" value="Lysozyme-like"/>
    <property type="match status" value="1"/>
</dbReference>
<evidence type="ECO:0000256" key="13">
    <source>
        <dbReference type="ARBA" id="ARBA00049902"/>
    </source>
</evidence>
<feature type="domain" description="Glycosyl transferase family 51" evidence="17">
    <location>
        <begin position="123"/>
        <end position="293"/>
    </location>
</feature>
<evidence type="ECO:0000256" key="6">
    <source>
        <dbReference type="ARBA" id="ARBA00022679"/>
    </source>
</evidence>
<dbReference type="GO" id="GO:0009252">
    <property type="term" value="P:peptidoglycan biosynthetic process"/>
    <property type="evidence" value="ECO:0007669"/>
    <property type="project" value="UniProtKB-KW"/>
</dbReference>
<dbReference type="RefSeq" id="WP_159522352.1">
    <property type="nucleotide sequence ID" value="NZ_CP053642.1"/>
</dbReference>
<evidence type="ECO:0000256" key="11">
    <source>
        <dbReference type="ARBA" id="ARBA00023316"/>
    </source>
</evidence>
<accession>A0A6M8BCE1</accession>
<evidence type="ECO:0000256" key="9">
    <source>
        <dbReference type="ARBA" id="ARBA00022984"/>
    </source>
</evidence>
<keyword evidence="6" id="KW-0808">Transferase</keyword>
<dbReference type="InterPro" id="IPR001460">
    <property type="entry name" value="PCN-bd_Tpept"/>
</dbReference>
<keyword evidence="7" id="KW-0378">Hydrolase</keyword>
<name>A0A6M8BCE1_9ACTO</name>
<gene>
    <name evidence="18" type="ORF">HPC72_09830</name>
</gene>
<dbReference type="Gene3D" id="3.40.710.10">
    <property type="entry name" value="DD-peptidase/beta-lactamase superfamily"/>
    <property type="match status" value="1"/>
</dbReference>
<keyword evidence="5" id="KW-0328">Glycosyltransferase</keyword>
<feature type="compositionally biased region" description="Basic and acidic residues" evidence="14">
    <location>
        <begin position="712"/>
        <end position="725"/>
    </location>
</feature>
<dbReference type="PANTHER" id="PTHR32282">
    <property type="entry name" value="BINDING PROTEIN TRANSPEPTIDASE, PUTATIVE-RELATED"/>
    <property type="match status" value="1"/>
</dbReference>
<dbReference type="Pfam" id="PF00912">
    <property type="entry name" value="Transgly"/>
    <property type="match status" value="1"/>
</dbReference>
<dbReference type="Gene3D" id="1.10.3810.10">
    <property type="entry name" value="Biosynthetic peptidoglycan transglycosylase-like"/>
    <property type="match status" value="1"/>
</dbReference>
<evidence type="ECO:0000259" key="17">
    <source>
        <dbReference type="Pfam" id="PF00912"/>
    </source>
</evidence>
<evidence type="ECO:0000256" key="1">
    <source>
        <dbReference type="ARBA" id="ARBA00007090"/>
    </source>
</evidence>
<protein>
    <submittedName>
        <fullName evidence="18">Penicillin-binding protein</fullName>
    </submittedName>
</protein>
<keyword evidence="11" id="KW-0961">Cell wall biogenesis/degradation</keyword>
<evidence type="ECO:0000256" key="5">
    <source>
        <dbReference type="ARBA" id="ARBA00022676"/>
    </source>
</evidence>
<sequence>MTLNANPGGNRPHGGRLAQAALSGRQEQGRRAPASGRDKRAARAAGPAPTGLRRIFNYPRHGKGPIHRWIPSWRFCLGSFLLMTATVLGLFVYAYSTIKVPEPSEFAQAQTTTIYYSDGVTPMGQFAEINRTIIDASTIPSHVGSAVVASEDRSFYTNSGVDPKGILRALVNNASGGGTQGASTLTQQYIKNYYVDTTNSYAGKFQQAIMALKIDRSKSKAEILGSYLNTVYFGRSAYGIEAASQAYFGHPASEMTYSESALLAGILPAPSAWDPAIDKDQATHRWNRVLDLMLADGYITQAERDSATFPTTIDVTDNETYKGPNGYLLQMVREELTTKAGLTDQQIDTGGLSIVTTINKANQEAAVAAAQSLPEGHSPNLRVGLVSIDASSGGILSLYGGSDYLTGGLNSSTGAVAQAGSTFKPFALVAALEKGATLANGYPGASPMTIDGARFVNFGNAQFRWANLVTATAYSVNTPYVQLNKDVGPETTKEVAKRAGFPENTAGLDDANLQSVLGSASPHTIDIATAYATFASQGTRHQTHIVASVSGKSVSYTASTSGEKVFSDDVMADATYAMQQVVNEGSGTTALRLGRPIAAKTGSSSDNKSAHFVGYTPQVATAVTLYQSGQNGEEESITPWGKYSEITGSTYPADIFTTYMESALNGLPVERFPGRTAGSYTPGSLGGIQAPAPSRGSSRAPEPVPSLTPVEPKQEEDSKQDKQEETDPEAPSGDQQQGIVPVPEGPQNPDPAKPGQPPKDGNGGNPNDPGKGDDGNLDGQKRSPQGAGGNGNRPLGRDWLGILGDLGWSPRHQR</sequence>
<keyword evidence="15" id="KW-0472">Membrane</keyword>
<evidence type="ECO:0000256" key="4">
    <source>
        <dbReference type="ARBA" id="ARBA00022670"/>
    </source>
</evidence>
<keyword evidence="15" id="KW-0812">Transmembrane</keyword>
<evidence type="ECO:0000313" key="19">
    <source>
        <dbReference type="Proteomes" id="UP000504752"/>
    </source>
</evidence>
<keyword evidence="3" id="KW-0121">Carboxypeptidase</keyword>
<dbReference type="GO" id="GO:0008658">
    <property type="term" value="F:penicillin binding"/>
    <property type="evidence" value="ECO:0007669"/>
    <property type="project" value="InterPro"/>
</dbReference>
<evidence type="ECO:0000256" key="7">
    <source>
        <dbReference type="ARBA" id="ARBA00022801"/>
    </source>
</evidence>
<evidence type="ECO:0000256" key="2">
    <source>
        <dbReference type="ARBA" id="ARBA00007739"/>
    </source>
</evidence>
<dbReference type="Pfam" id="PF00905">
    <property type="entry name" value="Transpeptidase"/>
    <property type="match status" value="1"/>
</dbReference>
<organism evidence="18 19">
    <name type="scientific">Actinomyces marmotae</name>
    <dbReference type="NCBI Taxonomy" id="2737173"/>
    <lineage>
        <taxon>Bacteria</taxon>
        <taxon>Bacillati</taxon>
        <taxon>Actinomycetota</taxon>
        <taxon>Actinomycetes</taxon>
        <taxon>Actinomycetales</taxon>
        <taxon>Actinomycetaceae</taxon>
        <taxon>Actinomyces</taxon>
    </lineage>
</organism>
<dbReference type="GO" id="GO:0071555">
    <property type="term" value="P:cell wall organization"/>
    <property type="evidence" value="ECO:0007669"/>
    <property type="project" value="UniProtKB-KW"/>
</dbReference>
<comment type="catalytic activity">
    <reaction evidence="12">
        <text>Preferential cleavage: (Ac)2-L-Lys-D-Ala-|-D-Ala. Also transpeptidation of peptidyl-alanyl moieties that are N-acyl substituents of D-alanine.</text>
        <dbReference type="EC" id="3.4.16.4"/>
    </reaction>
</comment>
<dbReference type="InterPro" id="IPR001264">
    <property type="entry name" value="Glyco_trans_51"/>
</dbReference>
<dbReference type="GO" id="GO:0030288">
    <property type="term" value="C:outer membrane-bounded periplasmic space"/>
    <property type="evidence" value="ECO:0007669"/>
    <property type="project" value="TreeGrafter"/>
</dbReference>
<comment type="similarity">
    <text evidence="1">In the C-terminal section; belongs to the transpeptidase family.</text>
</comment>
<keyword evidence="4" id="KW-0645">Protease</keyword>
<dbReference type="InterPro" id="IPR012338">
    <property type="entry name" value="Beta-lactam/transpept-like"/>
</dbReference>
<comment type="catalytic activity">
    <reaction evidence="13">
        <text>[GlcNAc-(1-&gt;4)-Mur2Ac(oyl-L-Ala-gamma-D-Glu-L-Lys-D-Ala-D-Ala)](n)-di-trans,octa-cis-undecaprenyl diphosphate + beta-D-GlcNAc-(1-&gt;4)-Mur2Ac(oyl-L-Ala-gamma-D-Glu-L-Lys-D-Ala-D-Ala)-di-trans,octa-cis-undecaprenyl diphosphate = [GlcNAc-(1-&gt;4)-Mur2Ac(oyl-L-Ala-gamma-D-Glu-L-Lys-D-Ala-D-Ala)](n+1)-di-trans,octa-cis-undecaprenyl diphosphate + di-trans,octa-cis-undecaprenyl diphosphate + H(+)</text>
        <dbReference type="Rhea" id="RHEA:23708"/>
        <dbReference type="Rhea" id="RHEA-COMP:9602"/>
        <dbReference type="Rhea" id="RHEA-COMP:9603"/>
        <dbReference type="ChEBI" id="CHEBI:15378"/>
        <dbReference type="ChEBI" id="CHEBI:58405"/>
        <dbReference type="ChEBI" id="CHEBI:60033"/>
        <dbReference type="ChEBI" id="CHEBI:78435"/>
        <dbReference type="EC" id="2.4.99.28"/>
    </reaction>
</comment>
<dbReference type="InterPro" id="IPR023346">
    <property type="entry name" value="Lysozyme-like_dom_sf"/>
</dbReference>
<evidence type="ECO:0000256" key="12">
    <source>
        <dbReference type="ARBA" id="ARBA00034000"/>
    </source>
</evidence>
<dbReference type="GO" id="GO:0008360">
    <property type="term" value="P:regulation of cell shape"/>
    <property type="evidence" value="ECO:0007669"/>
    <property type="project" value="UniProtKB-KW"/>
</dbReference>
<dbReference type="AlphaFoldDB" id="A0A6M8BCE1"/>
<dbReference type="EMBL" id="CP053642">
    <property type="protein sequence ID" value="QKD80465.1"/>
    <property type="molecule type" value="Genomic_DNA"/>
</dbReference>
<evidence type="ECO:0000313" key="18">
    <source>
        <dbReference type="EMBL" id="QKD80465.1"/>
    </source>
</evidence>
<dbReference type="PANTHER" id="PTHR32282:SF34">
    <property type="entry name" value="PENICILLIN-BINDING PROTEIN 1A"/>
    <property type="match status" value="1"/>
</dbReference>
<reference evidence="18 19" key="1">
    <citation type="submission" date="2020-05" db="EMBL/GenBank/DDBJ databases">
        <title>Actinomyces sp. zg-325.</title>
        <authorList>
            <person name="Yang C."/>
        </authorList>
    </citation>
    <scope>NUCLEOTIDE SEQUENCE [LARGE SCALE GENOMIC DNA]</scope>
    <source>
        <strain evidence="19">zg-325</strain>
    </source>
</reference>
<dbReference type="GO" id="GO:0006508">
    <property type="term" value="P:proteolysis"/>
    <property type="evidence" value="ECO:0007669"/>
    <property type="project" value="UniProtKB-KW"/>
</dbReference>
<keyword evidence="19" id="KW-1185">Reference proteome</keyword>
<dbReference type="InterPro" id="IPR050396">
    <property type="entry name" value="Glycosyltr_51/Transpeptidase"/>
</dbReference>
<proteinExistence type="inferred from homology"/>
<evidence type="ECO:0000256" key="15">
    <source>
        <dbReference type="SAM" id="Phobius"/>
    </source>
</evidence>
<feature type="region of interest" description="Disordered" evidence="14">
    <location>
        <begin position="1"/>
        <end position="47"/>
    </location>
</feature>
<evidence type="ECO:0000256" key="8">
    <source>
        <dbReference type="ARBA" id="ARBA00022960"/>
    </source>
</evidence>
<dbReference type="FunFam" id="1.10.3810.10:FF:000001">
    <property type="entry name" value="Penicillin-binding protein 1A"/>
    <property type="match status" value="1"/>
</dbReference>
<evidence type="ECO:0000256" key="3">
    <source>
        <dbReference type="ARBA" id="ARBA00022645"/>
    </source>
</evidence>
<dbReference type="SUPFAM" id="SSF56601">
    <property type="entry name" value="beta-lactamase/transpeptidase-like"/>
    <property type="match status" value="1"/>
</dbReference>
<comment type="similarity">
    <text evidence="2">In the N-terminal section; belongs to the glycosyltransferase 51 family.</text>
</comment>
<dbReference type="KEGG" id="amam:HPC72_09830"/>
<evidence type="ECO:0000256" key="10">
    <source>
        <dbReference type="ARBA" id="ARBA00023268"/>
    </source>
</evidence>
<keyword evidence="8" id="KW-0133">Cell shape</keyword>
<keyword evidence="10" id="KW-0511">Multifunctional enzyme</keyword>
<dbReference type="InterPro" id="IPR036950">
    <property type="entry name" value="PBP_transglycosylase"/>
</dbReference>
<dbReference type="Proteomes" id="UP000504752">
    <property type="component" value="Chromosome"/>
</dbReference>
<feature type="domain" description="Penicillin-binding protein transpeptidase" evidence="16">
    <location>
        <begin position="385"/>
        <end position="629"/>
    </location>
</feature>
<keyword evidence="9" id="KW-0573">Peptidoglycan synthesis</keyword>
<evidence type="ECO:0000259" key="16">
    <source>
        <dbReference type="Pfam" id="PF00905"/>
    </source>
</evidence>
<keyword evidence="15" id="KW-1133">Transmembrane helix</keyword>
<evidence type="ECO:0000256" key="14">
    <source>
        <dbReference type="SAM" id="MobiDB-lite"/>
    </source>
</evidence>
<feature type="transmembrane region" description="Helical" evidence="15">
    <location>
        <begin position="75"/>
        <end position="95"/>
    </location>
</feature>
<feature type="compositionally biased region" description="Pro residues" evidence="14">
    <location>
        <begin position="743"/>
        <end position="757"/>
    </location>
</feature>
<feature type="region of interest" description="Disordered" evidence="14">
    <location>
        <begin position="675"/>
        <end position="814"/>
    </location>
</feature>